<evidence type="ECO:0000256" key="5">
    <source>
        <dbReference type="ARBA" id="ARBA00022776"/>
    </source>
</evidence>
<dbReference type="HOGENOM" id="CLU_267259_0_0_1"/>
<dbReference type="RefSeq" id="XP_006678955.1">
    <property type="nucleotide sequence ID" value="XM_006678892.1"/>
</dbReference>
<dbReference type="GO" id="GO:0008017">
    <property type="term" value="F:microtubule binding"/>
    <property type="evidence" value="ECO:0000318"/>
    <property type="project" value="GO_Central"/>
</dbReference>
<dbReference type="EMBL" id="GL882884">
    <property type="protein sequence ID" value="EGF80115.1"/>
    <property type="molecule type" value="Genomic_DNA"/>
</dbReference>
<proteinExistence type="inferred from homology"/>
<dbReference type="InterPro" id="IPR024395">
    <property type="entry name" value="CLASP_N_dom"/>
</dbReference>
<evidence type="ECO:0000259" key="7">
    <source>
        <dbReference type="SMART" id="SM01349"/>
    </source>
</evidence>
<feature type="region of interest" description="Disordered" evidence="6">
    <location>
        <begin position="796"/>
        <end position="825"/>
    </location>
</feature>
<keyword evidence="5" id="KW-0498">Mitosis</keyword>
<dbReference type="GO" id="GO:0072686">
    <property type="term" value="C:mitotic spindle"/>
    <property type="evidence" value="ECO:0000318"/>
    <property type="project" value="GO_Central"/>
</dbReference>
<keyword evidence="9" id="KW-1185">Reference proteome</keyword>
<name>F4P3P3_BATDJ</name>
<dbReference type="Pfam" id="PF12348">
    <property type="entry name" value="CLASP_N"/>
    <property type="match status" value="1"/>
</dbReference>
<feature type="domain" description="TOG" evidence="7">
    <location>
        <begin position="10"/>
        <end position="248"/>
    </location>
</feature>
<evidence type="ECO:0000313" key="8">
    <source>
        <dbReference type="EMBL" id="EGF80115.1"/>
    </source>
</evidence>
<dbReference type="GeneID" id="18238625"/>
<evidence type="ECO:0000256" key="3">
    <source>
        <dbReference type="ARBA" id="ARBA00022618"/>
    </source>
</evidence>
<dbReference type="PANTHER" id="PTHR21567">
    <property type="entry name" value="CLASP"/>
    <property type="match status" value="1"/>
</dbReference>
<dbReference type="GO" id="GO:1990023">
    <property type="term" value="C:mitotic spindle midzone"/>
    <property type="evidence" value="ECO:0000318"/>
    <property type="project" value="GO_Central"/>
</dbReference>
<evidence type="ECO:0000313" key="9">
    <source>
        <dbReference type="Proteomes" id="UP000007241"/>
    </source>
</evidence>
<dbReference type="InterPro" id="IPR011989">
    <property type="entry name" value="ARM-like"/>
</dbReference>
<dbReference type="AlphaFoldDB" id="F4P3P3"/>
<dbReference type="GO" id="GO:0005876">
    <property type="term" value="C:spindle microtubule"/>
    <property type="evidence" value="ECO:0000318"/>
    <property type="project" value="GO_Central"/>
</dbReference>
<dbReference type="Gene3D" id="1.25.10.10">
    <property type="entry name" value="Leucine-rich Repeat Variant"/>
    <property type="match status" value="2"/>
</dbReference>
<evidence type="ECO:0000256" key="1">
    <source>
        <dbReference type="ARBA" id="ARBA00004186"/>
    </source>
</evidence>
<feature type="region of interest" description="Disordered" evidence="6">
    <location>
        <begin position="376"/>
        <end position="442"/>
    </location>
</feature>
<dbReference type="GO" id="GO:0051301">
    <property type="term" value="P:cell division"/>
    <property type="evidence" value="ECO:0007669"/>
    <property type="project" value="UniProtKB-KW"/>
</dbReference>
<dbReference type="InterPro" id="IPR016024">
    <property type="entry name" value="ARM-type_fold"/>
</dbReference>
<dbReference type="PANTHER" id="PTHR21567:SF9">
    <property type="entry name" value="CLIP-ASSOCIATING PROTEIN"/>
    <property type="match status" value="1"/>
</dbReference>
<dbReference type="Proteomes" id="UP000007241">
    <property type="component" value="Unassembled WGS sequence"/>
</dbReference>
<dbReference type="STRING" id="684364.F4P3P3"/>
<protein>
    <recommendedName>
        <fullName evidence="7">TOG domain-containing protein</fullName>
    </recommendedName>
</protein>
<feature type="region of interest" description="Disordered" evidence="6">
    <location>
        <begin position="242"/>
        <end position="264"/>
    </location>
</feature>
<evidence type="ECO:0000256" key="2">
    <source>
        <dbReference type="ARBA" id="ARBA00009549"/>
    </source>
</evidence>
<organism evidence="8 9">
    <name type="scientific">Batrachochytrium dendrobatidis (strain JAM81 / FGSC 10211)</name>
    <name type="common">Frog chytrid fungus</name>
    <dbReference type="NCBI Taxonomy" id="684364"/>
    <lineage>
        <taxon>Eukaryota</taxon>
        <taxon>Fungi</taxon>
        <taxon>Fungi incertae sedis</taxon>
        <taxon>Chytridiomycota</taxon>
        <taxon>Chytridiomycota incertae sedis</taxon>
        <taxon>Chytridiomycetes</taxon>
        <taxon>Rhizophydiales</taxon>
        <taxon>Rhizophydiales incertae sedis</taxon>
        <taxon>Batrachochytrium</taxon>
    </lineage>
</organism>
<gene>
    <name evidence="8" type="ORF">BATDEDRAFT_24888</name>
</gene>
<evidence type="ECO:0000256" key="6">
    <source>
        <dbReference type="SAM" id="MobiDB-lite"/>
    </source>
</evidence>
<dbReference type="SUPFAM" id="SSF48371">
    <property type="entry name" value="ARM repeat"/>
    <property type="match status" value="1"/>
</dbReference>
<keyword evidence="4" id="KW-0493">Microtubule</keyword>
<dbReference type="OrthoDB" id="46159at2759"/>
<feature type="region of interest" description="Disordered" evidence="6">
    <location>
        <begin position="467"/>
        <end position="504"/>
    </location>
</feature>
<dbReference type="GO" id="GO:0005881">
    <property type="term" value="C:cytoplasmic microtubule"/>
    <property type="evidence" value="ECO:0000318"/>
    <property type="project" value="GO_Central"/>
</dbReference>
<dbReference type="GO" id="GO:0090307">
    <property type="term" value="P:mitotic spindle assembly"/>
    <property type="evidence" value="ECO:0000318"/>
    <property type="project" value="GO_Central"/>
</dbReference>
<sequence length="1235" mass="136781">MSSKIPYTIELSNAAALEYEVKQMAALFEQRESEENWTKFEEALLKLTAITRGSHQLSGFTAIIKTRLKTALINCLSTERTRLARTAMLLVEALGSFLKERFDALSDPLMSAVLKLTARANRVYVSTASSTLKSCIESSGAVTFIPTLADALKNASKTMRIAAMECICAVIRVNSVDALSNYIVVLENVLRESVVDSTNEVRSLSRDMFDTYRNRFPDRVDRFVDDLPEIARKYIKIEKSKSGKLSSKPRPISKGYSHDNGLGVDDASLNTPSLAKNASTLELDRLALVGESTTTSAQSTVSAPVAFGGPRRVLGEPARVISSGSDQSHADQPRSTQGRMTFLTEHLGGAQRVVRPEKPVANVTSVSSDFTGLAKFKPMRIPPTSTNTHSSSRPTSFHSEGSRPASQASTHSVSSKLSSESLANASDFSQPRRAATVSRINQSNMMYQGSSAANHRKAGSMVSLVTPSQNLTGKIKRNHSTASVGSTRSLDKSRHSQHSINLAKLKTDMRNSDWSTRLNSLQFIANHFTTLKEKGEALTDLQTRTELKILDLVLQGITDAHFRVVHTALQATQLFVESIVLPRAVIEQVLVKVSSIYYNPNLKNKHGVGEISANILSLCRDKYAGDVLCEAIIQDLNNPEYAIHLKMRVGCIGFLSDLNSTHWKAFLSKPASCKLMMNRLITLTTETDPFFQRCLKFVIQTISELGGESFWTAIKSLRSIDKKAIDALFGGDIEHDKSILASVVKPTKIGQSGSPANLPHKTTPRSYSSVSPKVSAKNLASYLSPSRSQYFKNSDELVSGNKDDDSLTTVHSDTLSRSSSRPVSMMSYSDDQFADEGSTGSLEKHGWLHADNIDSVTGLNGLYISPRLDDIDRQATPTPRYDMGSLRIQTNDDATPHRHIRHSTASSASSIERHTLLNPDAFDHASYDMTSSTRLATHIHTYYDPHLQQPTPEAEDVMVTNGFEFAAEFDEPTTDIEFDLVQPDILEEVLFSDDSLQSDFRFITFDSNVSSKSLEGLVRVSRKRRRSLWGSCAGQFVQVILDALANESRLASSIRNALIMLRELISNQTEFILEHATEILSSVLRYEPNSHYSKSEKMDILLEVDSVLATFENRIQEKQLLQSSIALLKMDIDKRFCFELLTRHLAAMDNDSLWNDMEQDDIIFYQLASGLNSKKSATRKAAYDCALTIQTQRGEKWCEQLYSAIRKSAGIPREIVVRSMMGRMRISADVCEPIA</sequence>
<dbReference type="SMART" id="SM01349">
    <property type="entry name" value="TOG"/>
    <property type="match status" value="1"/>
</dbReference>
<feature type="compositionally biased region" description="Low complexity" evidence="6">
    <location>
        <begin position="408"/>
        <end position="426"/>
    </location>
</feature>
<evidence type="ECO:0000256" key="4">
    <source>
        <dbReference type="ARBA" id="ARBA00022701"/>
    </source>
</evidence>
<comment type="subcellular location">
    <subcellularLocation>
        <location evidence="1">Cytoplasm</location>
        <location evidence="1">Cytoskeleton</location>
        <location evidence="1">Spindle</location>
    </subcellularLocation>
</comment>
<keyword evidence="5" id="KW-0131">Cell cycle</keyword>
<feature type="compositionally biased region" description="Polar residues" evidence="6">
    <location>
        <begin position="383"/>
        <end position="407"/>
    </location>
</feature>
<reference evidence="8 9" key="1">
    <citation type="submission" date="2009-12" db="EMBL/GenBank/DDBJ databases">
        <title>The draft genome of Batrachochytrium dendrobatidis.</title>
        <authorList>
            <consortium name="US DOE Joint Genome Institute (JGI-PGF)"/>
            <person name="Kuo A."/>
            <person name="Salamov A."/>
            <person name="Schmutz J."/>
            <person name="Lucas S."/>
            <person name="Pitluck S."/>
            <person name="Rosenblum E."/>
            <person name="Stajich J."/>
            <person name="Eisen M."/>
            <person name="Grigoriev I.V."/>
        </authorList>
    </citation>
    <scope>NUCLEOTIDE SEQUENCE [LARGE SCALE GENOMIC DNA]</scope>
    <source>
        <strain evidence="9">JAM81 / FGSC 10211</strain>
    </source>
</reference>
<comment type="similarity">
    <text evidence="2">Belongs to the CLASP family.</text>
</comment>
<accession>F4P3P3</accession>
<keyword evidence="3" id="KW-0132">Cell division</keyword>
<dbReference type="InParanoid" id="F4P3P3"/>
<dbReference type="GO" id="GO:0005815">
    <property type="term" value="C:microtubule organizing center"/>
    <property type="evidence" value="ECO:0000318"/>
    <property type="project" value="GO_Central"/>
</dbReference>
<feature type="compositionally biased region" description="Low complexity" evidence="6">
    <location>
        <begin position="809"/>
        <end position="825"/>
    </location>
</feature>
<dbReference type="InterPro" id="IPR034085">
    <property type="entry name" value="TOG"/>
</dbReference>
<feature type="region of interest" description="Disordered" evidence="6">
    <location>
        <begin position="750"/>
        <end position="771"/>
    </location>
</feature>